<dbReference type="Pfam" id="PF03466">
    <property type="entry name" value="LysR_substrate"/>
    <property type="match status" value="1"/>
</dbReference>
<accession>A0A8J3BGY6</accession>
<dbReference type="Proteomes" id="UP000649739">
    <property type="component" value="Unassembled WGS sequence"/>
</dbReference>
<sequence length="326" mass="34768">MRVELDFRHLRLIRAVANGGSLAAAAAAVGMAQPSAAAALGRAERIVGGRLFRRTADGLVATELGEVVTAHALTILGALEQFEECAGQDGRPTVRIGATPGPLAAALPRIIDLVLDVTSDVRIGFNGRRWLTMVAARHLDAALVVDYPAAELTSPHTIRRVVAVEPLFVALPERHPLGDRVEVDLRELADATLGEMSDAGPSAHEHLVAACAEAGFTPATVTLGLAELRSFARRRHAALLLRPTSQPPPGMVAVPLAGTPLRMTTSLHVGADHPLIAERGARLWSELVAAQHRVVDTSRVYRAWRERHPDWRLTPGAPRPRGTAAP</sequence>
<dbReference type="GO" id="GO:0003677">
    <property type="term" value="F:DNA binding"/>
    <property type="evidence" value="ECO:0007669"/>
    <property type="project" value="UniProtKB-KW"/>
</dbReference>
<dbReference type="Gene3D" id="1.10.10.10">
    <property type="entry name" value="Winged helix-like DNA-binding domain superfamily/Winged helix DNA-binding domain"/>
    <property type="match status" value="1"/>
</dbReference>
<dbReference type="PROSITE" id="PS50931">
    <property type="entry name" value="HTH_LYSR"/>
    <property type="match status" value="1"/>
</dbReference>
<dbReference type="PANTHER" id="PTHR30346">
    <property type="entry name" value="TRANSCRIPTIONAL DUAL REGULATOR HCAR-RELATED"/>
    <property type="match status" value="1"/>
</dbReference>
<evidence type="ECO:0000256" key="1">
    <source>
        <dbReference type="ARBA" id="ARBA00009437"/>
    </source>
</evidence>
<evidence type="ECO:0000259" key="5">
    <source>
        <dbReference type="PROSITE" id="PS50931"/>
    </source>
</evidence>
<dbReference type="Pfam" id="PF00126">
    <property type="entry name" value="HTH_1"/>
    <property type="match status" value="1"/>
</dbReference>
<gene>
    <name evidence="6" type="ORF">GCM10010123_45210</name>
</gene>
<evidence type="ECO:0000313" key="7">
    <source>
        <dbReference type="Proteomes" id="UP000649739"/>
    </source>
</evidence>
<protein>
    <recommendedName>
        <fullName evidence="5">HTH lysR-type domain-containing protein</fullName>
    </recommendedName>
</protein>
<dbReference type="EMBL" id="BMQB01000014">
    <property type="protein sequence ID" value="GGK10215.1"/>
    <property type="molecule type" value="Genomic_DNA"/>
</dbReference>
<reference evidence="6" key="1">
    <citation type="journal article" date="2014" name="Int. J. Syst. Evol. Microbiol.">
        <title>Complete genome sequence of Corynebacterium casei LMG S-19264T (=DSM 44701T), isolated from a smear-ripened cheese.</title>
        <authorList>
            <consortium name="US DOE Joint Genome Institute (JGI-PGF)"/>
            <person name="Walter F."/>
            <person name="Albersmeier A."/>
            <person name="Kalinowski J."/>
            <person name="Ruckert C."/>
        </authorList>
    </citation>
    <scope>NUCLEOTIDE SEQUENCE</scope>
    <source>
        <strain evidence="6">JCM 3090</strain>
    </source>
</reference>
<keyword evidence="7" id="KW-1185">Reference proteome</keyword>
<dbReference type="SUPFAM" id="SSF53850">
    <property type="entry name" value="Periplasmic binding protein-like II"/>
    <property type="match status" value="1"/>
</dbReference>
<feature type="domain" description="HTH lysR-type" evidence="5">
    <location>
        <begin position="5"/>
        <end position="62"/>
    </location>
</feature>
<dbReference type="SUPFAM" id="SSF46785">
    <property type="entry name" value="Winged helix' DNA-binding domain"/>
    <property type="match status" value="1"/>
</dbReference>
<keyword evidence="3" id="KW-0238">DNA-binding</keyword>
<organism evidence="6 7">
    <name type="scientific">Pilimelia anulata</name>
    <dbReference type="NCBI Taxonomy" id="53371"/>
    <lineage>
        <taxon>Bacteria</taxon>
        <taxon>Bacillati</taxon>
        <taxon>Actinomycetota</taxon>
        <taxon>Actinomycetes</taxon>
        <taxon>Micromonosporales</taxon>
        <taxon>Micromonosporaceae</taxon>
        <taxon>Pilimelia</taxon>
    </lineage>
</organism>
<dbReference type="InterPro" id="IPR036388">
    <property type="entry name" value="WH-like_DNA-bd_sf"/>
</dbReference>
<evidence type="ECO:0000256" key="3">
    <source>
        <dbReference type="ARBA" id="ARBA00023125"/>
    </source>
</evidence>
<dbReference type="InterPro" id="IPR036390">
    <property type="entry name" value="WH_DNA-bd_sf"/>
</dbReference>
<dbReference type="InterPro" id="IPR005119">
    <property type="entry name" value="LysR_subst-bd"/>
</dbReference>
<comment type="similarity">
    <text evidence="1">Belongs to the LysR transcriptional regulatory family.</text>
</comment>
<reference evidence="6" key="2">
    <citation type="submission" date="2020-09" db="EMBL/GenBank/DDBJ databases">
        <authorList>
            <person name="Sun Q."/>
            <person name="Ohkuma M."/>
        </authorList>
    </citation>
    <scope>NUCLEOTIDE SEQUENCE</scope>
    <source>
        <strain evidence="6">JCM 3090</strain>
    </source>
</reference>
<proteinExistence type="inferred from homology"/>
<evidence type="ECO:0000256" key="4">
    <source>
        <dbReference type="ARBA" id="ARBA00023163"/>
    </source>
</evidence>
<dbReference type="AlphaFoldDB" id="A0A8J3BGY6"/>
<comment type="caution">
    <text evidence="6">The sequence shown here is derived from an EMBL/GenBank/DDBJ whole genome shotgun (WGS) entry which is preliminary data.</text>
</comment>
<evidence type="ECO:0000313" key="6">
    <source>
        <dbReference type="EMBL" id="GGK10215.1"/>
    </source>
</evidence>
<name>A0A8J3BGY6_9ACTN</name>
<dbReference type="Gene3D" id="3.40.190.10">
    <property type="entry name" value="Periplasmic binding protein-like II"/>
    <property type="match status" value="2"/>
</dbReference>
<keyword evidence="4" id="KW-0804">Transcription</keyword>
<evidence type="ECO:0000256" key="2">
    <source>
        <dbReference type="ARBA" id="ARBA00023015"/>
    </source>
</evidence>
<dbReference type="GO" id="GO:0032993">
    <property type="term" value="C:protein-DNA complex"/>
    <property type="evidence" value="ECO:0007669"/>
    <property type="project" value="TreeGrafter"/>
</dbReference>
<keyword evidence="2" id="KW-0805">Transcription regulation</keyword>
<dbReference type="PANTHER" id="PTHR30346:SF30">
    <property type="entry name" value="SMALL NEUTRAL PROTEASE REGULATORY PROTEIN"/>
    <property type="match status" value="1"/>
</dbReference>
<dbReference type="GO" id="GO:0003700">
    <property type="term" value="F:DNA-binding transcription factor activity"/>
    <property type="evidence" value="ECO:0007669"/>
    <property type="project" value="InterPro"/>
</dbReference>
<dbReference type="InterPro" id="IPR000847">
    <property type="entry name" value="LysR_HTH_N"/>
</dbReference>